<gene>
    <name evidence="2" type="ORF">V5O48_018710</name>
</gene>
<name>A0ABR3EKI1_9AGAR</name>
<feature type="compositionally biased region" description="Basic and acidic residues" evidence="1">
    <location>
        <begin position="258"/>
        <end position="268"/>
    </location>
</feature>
<evidence type="ECO:0000313" key="3">
    <source>
        <dbReference type="Proteomes" id="UP001465976"/>
    </source>
</evidence>
<proteinExistence type="predicted"/>
<feature type="compositionally biased region" description="Low complexity" evidence="1">
    <location>
        <begin position="122"/>
        <end position="137"/>
    </location>
</feature>
<evidence type="ECO:0000313" key="2">
    <source>
        <dbReference type="EMBL" id="KAL0563358.1"/>
    </source>
</evidence>
<organism evidence="2 3">
    <name type="scientific">Marasmius crinis-equi</name>
    <dbReference type="NCBI Taxonomy" id="585013"/>
    <lineage>
        <taxon>Eukaryota</taxon>
        <taxon>Fungi</taxon>
        <taxon>Dikarya</taxon>
        <taxon>Basidiomycota</taxon>
        <taxon>Agaricomycotina</taxon>
        <taxon>Agaricomycetes</taxon>
        <taxon>Agaricomycetidae</taxon>
        <taxon>Agaricales</taxon>
        <taxon>Marasmiineae</taxon>
        <taxon>Marasmiaceae</taxon>
        <taxon>Marasmius</taxon>
    </lineage>
</organism>
<dbReference type="EMBL" id="JBAHYK010003618">
    <property type="protein sequence ID" value="KAL0563358.1"/>
    <property type="molecule type" value="Genomic_DNA"/>
</dbReference>
<feature type="compositionally biased region" description="Pro residues" evidence="1">
    <location>
        <begin position="167"/>
        <end position="176"/>
    </location>
</feature>
<accession>A0ABR3EKI1</accession>
<sequence>MRLLSDAKYLHSRLSALKNVGVLSNMLEIVVQEKRLPGAKVPSSPSYLPPPRPHSPRQPSSSPLSNPNHNQHQQPPNQNQAQSQQKATTSQRLKGLLSRSTSGSWGANFPPAKEKETPNPNPNSANANGNGNAEASPRASSSSIRDGSELKRSASGSGFRHFEAPGSPLPPLPPTPSALAARGSSELLPPGGGATSPNPLSVTPSPSPSPAPPPPPPEKEKGKDEDEDGQGQVLEGQGEGEGETRLEASYGPENGGVESKEMDTDMDKNTQQTLTEEAVTVPSPPGEGREESQPIQS</sequence>
<feature type="region of interest" description="Disordered" evidence="1">
    <location>
        <begin position="35"/>
        <end position="297"/>
    </location>
</feature>
<keyword evidence="3" id="KW-1185">Reference proteome</keyword>
<feature type="compositionally biased region" description="Basic and acidic residues" evidence="1">
    <location>
        <begin position="287"/>
        <end position="297"/>
    </location>
</feature>
<protein>
    <submittedName>
        <fullName evidence="2">Uncharacterized protein</fullName>
    </submittedName>
</protein>
<feature type="compositionally biased region" description="Low complexity" evidence="1">
    <location>
        <begin position="57"/>
        <end position="91"/>
    </location>
</feature>
<reference evidence="2 3" key="1">
    <citation type="submission" date="2024-02" db="EMBL/GenBank/DDBJ databases">
        <title>A draft genome for the cacao thread blight pathogen Marasmius crinis-equi.</title>
        <authorList>
            <person name="Cohen S.P."/>
            <person name="Baruah I.K."/>
            <person name="Amoako-Attah I."/>
            <person name="Bukari Y."/>
            <person name="Meinhardt L.W."/>
            <person name="Bailey B.A."/>
        </authorList>
    </citation>
    <scope>NUCLEOTIDE SEQUENCE [LARGE SCALE GENOMIC DNA]</scope>
    <source>
        <strain evidence="2 3">GH-76</strain>
    </source>
</reference>
<evidence type="ECO:0000256" key="1">
    <source>
        <dbReference type="SAM" id="MobiDB-lite"/>
    </source>
</evidence>
<dbReference type="Proteomes" id="UP001465976">
    <property type="component" value="Unassembled WGS sequence"/>
</dbReference>
<feature type="compositionally biased region" description="Pro residues" evidence="1">
    <location>
        <begin position="205"/>
        <end position="216"/>
    </location>
</feature>
<comment type="caution">
    <text evidence="2">The sequence shown here is derived from an EMBL/GenBank/DDBJ whole genome shotgun (WGS) entry which is preliminary data.</text>
</comment>